<accession>A0A2P8HHD5</accession>
<evidence type="ECO:0000313" key="2">
    <source>
        <dbReference type="Proteomes" id="UP000240971"/>
    </source>
</evidence>
<protein>
    <submittedName>
        <fullName evidence="1">Uncharacterized protein</fullName>
    </submittedName>
</protein>
<reference evidence="1 2" key="1">
    <citation type="submission" date="2018-03" db="EMBL/GenBank/DDBJ databases">
        <title>Genomic Encyclopedia of Archaeal and Bacterial Type Strains, Phase II (KMG-II): from individual species to whole genera.</title>
        <authorList>
            <person name="Goeker M."/>
        </authorList>
    </citation>
    <scope>NUCLEOTIDE SEQUENCE [LARGE SCALE GENOMIC DNA]</scope>
    <source>
        <strain evidence="1 2">DSM 24859</strain>
    </source>
</reference>
<name>A0A2P8HHD5_CHINA</name>
<proteinExistence type="predicted"/>
<dbReference type="EMBL" id="PYAW01000004">
    <property type="protein sequence ID" value="PSL45642.1"/>
    <property type="molecule type" value="Genomic_DNA"/>
</dbReference>
<sequence length="44" mass="5121">MKVYADNVWEHDRDKSNNMLGKRPAKELLRQAGMMEIYARLAGI</sequence>
<organism evidence="1 2">
    <name type="scientific">Chitinophaga niastensis</name>
    <dbReference type="NCBI Taxonomy" id="536980"/>
    <lineage>
        <taxon>Bacteria</taxon>
        <taxon>Pseudomonadati</taxon>
        <taxon>Bacteroidota</taxon>
        <taxon>Chitinophagia</taxon>
        <taxon>Chitinophagales</taxon>
        <taxon>Chitinophagaceae</taxon>
        <taxon>Chitinophaga</taxon>
    </lineage>
</organism>
<dbReference type="AlphaFoldDB" id="A0A2P8HHD5"/>
<dbReference type="Gene3D" id="1.50.10.20">
    <property type="match status" value="1"/>
</dbReference>
<keyword evidence="2" id="KW-1185">Reference proteome</keyword>
<comment type="caution">
    <text evidence="1">The sequence shown here is derived from an EMBL/GenBank/DDBJ whole genome shotgun (WGS) entry which is preliminary data.</text>
</comment>
<evidence type="ECO:0000313" key="1">
    <source>
        <dbReference type="EMBL" id="PSL45642.1"/>
    </source>
</evidence>
<gene>
    <name evidence="1" type="ORF">CLV51_104348</name>
</gene>
<dbReference type="RefSeq" id="WP_281261532.1">
    <property type="nucleotide sequence ID" value="NZ_PYAW01000004.1"/>
</dbReference>
<dbReference type="Proteomes" id="UP000240971">
    <property type="component" value="Unassembled WGS sequence"/>
</dbReference>